<accession>A0AAQ3RFI8</accession>
<name>A0AAQ3RFI8_VIGMU</name>
<proteinExistence type="predicted"/>
<organism evidence="1 2">
    <name type="scientific">Vigna mungo</name>
    <name type="common">Black gram</name>
    <name type="synonym">Phaseolus mungo</name>
    <dbReference type="NCBI Taxonomy" id="3915"/>
    <lineage>
        <taxon>Eukaryota</taxon>
        <taxon>Viridiplantae</taxon>
        <taxon>Streptophyta</taxon>
        <taxon>Embryophyta</taxon>
        <taxon>Tracheophyta</taxon>
        <taxon>Spermatophyta</taxon>
        <taxon>Magnoliopsida</taxon>
        <taxon>eudicotyledons</taxon>
        <taxon>Gunneridae</taxon>
        <taxon>Pentapetalae</taxon>
        <taxon>rosids</taxon>
        <taxon>fabids</taxon>
        <taxon>Fabales</taxon>
        <taxon>Fabaceae</taxon>
        <taxon>Papilionoideae</taxon>
        <taxon>50 kb inversion clade</taxon>
        <taxon>NPAAA clade</taxon>
        <taxon>indigoferoid/millettioid clade</taxon>
        <taxon>Phaseoleae</taxon>
        <taxon>Vigna</taxon>
    </lineage>
</organism>
<dbReference type="EMBL" id="CP144690">
    <property type="protein sequence ID" value="WVY91003.1"/>
    <property type="molecule type" value="Genomic_DNA"/>
</dbReference>
<dbReference type="Proteomes" id="UP001374535">
    <property type="component" value="Chromosome 11"/>
</dbReference>
<evidence type="ECO:0000313" key="2">
    <source>
        <dbReference type="Proteomes" id="UP001374535"/>
    </source>
</evidence>
<dbReference type="AlphaFoldDB" id="A0AAQ3RFI8"/>
<evidence type="ECO:0000313" key="1">
    <source>
        <dbReference type="EMBL" id="WVY91003.1"/>
    </source>
</evidence>
<keyword evidence="2" id="KW-1185">Reference proteome</keyword>
<sequence>MAVSIIFPFLMVKHIAKVLSCRQIEPQLLSYSKNTATIAIMESKKTTSILQIMTNNNFFTPNTGHDQTIFIYVQTWPTELNNTKELQMYIIQIEYLNYHCE</sequence>
<gene>
    <name evidence="1" type="ORF">V8G54_036517</name>
</gene>
<reference evidence="1 2" key="1">
    <citation type="journal article" date="2023" name="Life. Sci Alliance">
        <title>Evolutionary insights into 3D genome organization and epigenetic landscape of Vigna mungo.</title>
        <authorList>
            <person name="Junaid A."/>
            <person name="Singh B."/>
            <person name="Bhatia S."/>
        </authorList>
    </citation>
    <scope>NUCLEOTIDE SEQUENCE [LARGE SCALE GENOMIC DNA]</scope>
    <source>
        <strain evidence="1">Urdbean</strain>
    </source>
</reference>
<protein>
    <submittedName>
        <fullName evidence="1">Uncharacterized protein</fullName>
    </submittedName>
</protein>